<accession>A0AAU7U4N5</accession>
<gene>
    <name evidence="1" type="ORF">ABOD76_00170</name>
</gene>
<evidence type="ECO:0000313" key="1">
    <source>
        <dbReference type="EMBL" id="XBV83423.1"/>
    </source>
</evidence>
<dbReference type="KEGG" id="dsc:ABOD76_00170"/>
<protein>
    <recommendedName>
        <fullName evidence="2">Transposase DDE domain-containing protein</fullName>
    </recommendedName>
</protein>
<evidence type="ECO:0008006" key="2">
    <source>
        <dbReference type="Google" id="ProtNLM"/>
    </source>
</evidence>
<proteinExistence type="predicted"/>
<geneLocation type="plasmid" evidence="1">
    <name>pDson04</name>
</geneLocation>
<organism evidence="1">
    <name type="scientific">Deinococcus sonorensis KR-87</name>
    <dbReference type="NCBI Taxonomy" id="694439"/>
    <lineage>
        <taxon>Bacteria</taxon>
        <taxon>Thermotogati</taxon>
        <taxon>Deinococcota</taxon>
        <taxon>Deinococci</taxon>
        <taxon>Deinococcales</taxon>
        <taxon>Deinococcaceae</taxon>
        <taxon>Deinococcus</taxon>
    </lineage>
</organism>
<reference evidence="1" key="1">
    <citation type="submission" date="2024-06" db="EMBL/GenBank/DDBJ databases">
        <title>Draft Genome Sequence of Deinococcus sonorensis Type Strain KR-87, a Biofilm Producing Representative of the Genus Deinococcus.</title>
        <authorList>
            <person name="Boren L.S."/>
            <person name="Grosso R.A."/>
            <person name="Hugenberg-Cox A.N."/>
            <person name="Hill J.T.E."/>
            <person name="Albert C.M."/>
            <person name="Tuohy J.M."/>
        </authorList>
    </citation>
    <scope>NUCLEOTIDE SEQUENCE</scope>
    <source>
        <strain evidence="1">KR-87</strain>
        <plasmid evidence="1">pDson04</plasmid>
    </source>
</reference>
<keyword evidence="1" id="KW-0614">Plasmid</keyword>
<dbReference type="RefSeq" id="WP_350240902.1">
    <property type="nucleotide sequence ID" value="NZ_CP158296.1"/>
</dbReference>
<dbReference type="EMBL" id="CP158296">
    <property type="protein sequence ID" value="XBV83423.1"/>
    <property type="molecule type" value="Genomic_DNA"/>
</dbReference>
<dbReference type="AlphaFoldDB" id="A0AAU7U4N5"/>
<sequence>MIFIPARLGRREKDKIRLPGRNVAFRRLSRALKIVFTVAATALSHISQTLNVRNYMADLFWCSAQLHPQGAFKQEKSGF</sequence>
<name>A0AAU7U4N5_9DEIO</name>